<proteinExistence type="predicted"/>
<keyword evidence="2" id="KW-1185">Reference proteome</keyword>
<gene>
    <name evidence="1" type="ORF">QIS96_37490</name>
</gene>
<dbReference type="RefSeq" id="WP_282547368.1">
    <property type="nucleotide sequence ID" value="NZ_JASCIQ010000085.1"/>
</dbReference>
<name>A0ABT6SMU0_9ACTN</name>
<protein>
    <recommendedName>
        <fullName evidence="3">SMI1/KNR4 family protein</fullName>
    </recommendedName>
</protein>
<evidence type="ECO:0000313" key="1">
    <source>
        <dbReference type="EMBL" id="MDI3409502.1"/>
    </source>
</evidence>
<evidence type="ECO:0000313" key="2">
    <source>
        <dbReference type="Proteomes" id="UP001223978"/>
    </source>
</evidence>
<reference evidence="1 2" key="1">
    <citation type="submission" date="2023-05" db="EMBL/GenBank/DDBJ databases">
        <title>Draft genome sequence of Streptomyces sp. B-S-A6 isolated from a cave soil in Thailand.</title>
        <authorList>
            <person name="Chamroensaksri N."/>
            <person name="Muangham S."/>
        </authorList>
    </citation>
    <scope>NUCLEOTIDE SEQUENCE [LARGE SCALE GENOMIC DNA]</scope>
    <source>
        <strain evidence="1 2">B-S-A6</strain>
    </source>
</reference>
<dbReference type="EMBL" id="JASCIQ010000085">
    <property type="protein sequence ID" value="MDI3409502.1"/>
    <property type="molecule type" value="Genomic_DNA"/>
</dbReference>
<organism evidence="1 2">
    <name type="scientific">Streptomyces cavernicola</name>
    <dbReference type="NCBI Taxonomy" id="3043613"/>
    <lineage>
        <taxon>Bacteria</taxon>
        <taxon>Bacillati</taxon>
        <taxon>Actinomycetota</taxon>
        <taxon>Actinomycetes</taxon>
        <taxon>Kitasatosporales</taxon>
        <taxon>Streptomycetaceae</taxon>
        <taxon>Streptomyces</taxon>
    </lineage>
</organism>
<accession>A0ABT6SMU0</accession>
<comment type="caution">
    <text evidence="1">The sequence shown here is derived from an EMBL/GenBank/DDBJ whole genome shotgun (WGS) entry which is preliminary data.</text>
</comment>
<sequence length="220" mass="23063">MDEGALAASLAEAGLDYQGMVDPLTPLIPPAIAGFADSCPAPDMSEVISLPSDDPQLRETANSAWHRLSVGNGLFTESTPEFLLAVNCAEPGTPRTLWWSKVALLSSWDIAGAGGATGILGNGYGHPAFVMLSLEGSVVVRGTQGEQYPEFIAVRSPGEVELFQQRGTWAAGRPRTGEFTIAAIERWLAGSRLAARPAPITDSDCLLRRGGRGCGVVIAG</sequence>
<dbReference type="Proteomes" id="UP001223978">
    <property type="component" value="Unassembled WGS sequence"/>
</dbReference>
<evidence type="ECO:0008006" key="3">
    <source>
        <dbReference type="Google" id="ProtNLM"/>
    </source>
</evidence>